<protein>
    <recommendedName>
        <fullName evidence="5">Release factor glutamine methyltransferase</fullName>
        <shortName evidence="5">RF MTase</shortName>
        <ecNumber evidence="5">2.1.1.297</ecNumber>
    </recommendedName>
    <alternativeName>
        <fullName evidence="5">N5-glutamine methyltransferase PrmC</fullName>
    </alternativeName>
    <alternativeName>
        <fullName evidence="5">Protein-(glutamine-N5) MTase PrmC</fullName>
    </alternativeName>
    <alternativeName>
        <fullName evidence="5">Protein-glutamine N-methyltransferase PrmC</fullName>
    </alternativeName>
</protein>
<dbReference type="InterPro" id="IPR002052">
    <property type="entry name" value="DNA_methylase_N6_adenine_CS"/>
</dbReference>
<feature type="domain" description="Methyltransferase small" evidence="6">
    <location>
        <begin position="101"/>
        <end position="193"/>
    </location>
</feature>
<dbReference type="PANTHER" id="PTHR18895">
    <property type="entry name" value="HEMK METHYLTRANSFERASE"/>
    <property type="match status" value="1"/>
</dbReference>
<dbReference type="PANTHER" id="PTHR18895:SF74">
    <property type="entry name" value="MTRF1L RELEASE FACTOR GLUTAMINE METHYLTRANSFERASE"/>
    <property type="match status" value="1"/>
</dbReference>
<accession>A0A0E1XA29</accession>
<reference evidence="8" key="1">
    <citation type="submission" date="2010-05" db="EMBL/GenBank/DDBJ databases">
        <authorList>
            <person name="Muzny D."/>
            <person name="Qin X."/>
            <person name="Buhay C."/>
            <person name="Dugan-Rocha S."/>
            <person name="Ding Y."/>
            <person name="Chen G."/>
            <person name="Hawes A."/>
            <person name="Holder M."/>
            <person name="Jhangiani S."/>
            <person name="Johnson A."/>
            <person name="Khan Z."/>
            <person name="Li Z."/>
            <person name="Liu W."/>
            <person name="Liu X."/>
            <person name="Perez L."/>
            <person name="Shen H."/>
            <person name="Wang Q."/>
            <person name="Watt J."/>
            <person name="Xi L."/>
            <person name="Xin Y."/>
            <person name="Zhou J."/>
            <person name="Deng J."/>
            <person name="Jiang H."/>
            <person name="Liu Y."/>
            <person name="Qu J."/>
            <person name="Song X.-Z."/>
            <person name="Zhang L."/>
            <person name="Villasana D."/>
            <person name="Johnson A."/>
            <person name="Liu J."/>
            <person name="Liyanage D."/>
            <person name="Lorensuhewa L."/>
            <person name="Robinson T."/>
            <person name="Song A."/>
            <person name="Song B.-B."/>
            <person name="Dinh H."/>
            <person name="Thornton R."/>
            <person name="Coyle M."/>
            <person name="Francisco L."/>
            <person name="Jackson L."/>
            <person name="Javaid M."/>
            <person name="Korchina V."/>
            <person name="Kovar C."/>
            <person name="Mata R."/>
            <person name="Mathew T."/>
            <person name="Ngo R."/>
            <person name="Nguyen L."/>
            <person name="Nguyen N."/>
            <person name="Okwuonu G."/>
            <person name="Ongeri F."/>
            <person name="Pham C."/>
            <person name="Simmons D."/>
            <person name="Wilczek-Boney K."/>
            <person name="Hale W."/>
            <person name="Jakkamsetti A."/>
            <person name="Pham P."/>
            <person name="Ruth R."/>
            <person name="San Lucas F."/>
            <person name="Warren J."/>
            <person name="Zhang J."/>
            <person name="Zhao Z."/>
            <person name="Zhou C."/>
            <person name="Zhu D."/>
            <person name="Lee S."/>
            <person name="Bess C."/>
            <person name="Blankenburg K."/>
            <person name="Forbes L."/>
            <person name="Fu Q."/>
            <person name="Gubbala S."/>
            <person name="Hirani K."/>
            <person name="Jayaseelan J.C."/>
            <person name="Lara F."/>
            <person name="Munidasa M."/>
            <person name="Palculict T."/>
            <person name="Patil S."/>
            <person name="Pu L.-L."/>
            <person name="Saada N."/>
            <person name="Tang L."/>
            <person name="Weissenberger G."/>
            <person name="Zhu Y."/>
            <person name="Hemphill L."/>
            <person name="Shang Y."/>
            <person name="Youmans B."/>
            <person name="Ayvaz T."/>
            <person name="Ross M."/>
            <person name="Santibanez J."/>
            <person name="Aqrawi P."/>
            <person name="Gross S."/>
            <person name="Joshi V."/>
            <person name="Fowler G."/>
            <person name="Nazareth L."/>
            <person name="Reid J."/>
            <person name="Worley K."/>
            <person name="Petrosino J."/>
            <person name="Highlander S."/>
            <person name="Gibbs R."/>
        </authorList>
    </citation>
    <scope>NUCLEOTIDE SEQUENCE [LARGE SCALE GENOMIC DNA]</scope>
    <source>
        <strain evidence="8">MN8</strain>
    </source>
</reference>
<dbReference type="Pfam" id="PF17827">
    <property type="entry name" value="PrmC_N"/>
    <property type="match status" value="1"/>
</dbReference>
<dbReference type="HOGENOM" id="CLU_018398_3_2_9"/>
<feature type="binding site" evidence="5">
    <location>
        <begin position="117"/>
        <end position="121"/>
    </location>
    <ligand>
        <name>S-adenosyl-L-methionine</name>
        <dbReference type="ChEBI" id="CHEBI:59789"/>
    </ligand>
</feature>
<dbReference type="Pfam" id="PF05175">
    <property type="entry name" value="MTS"/>
    <property type="match status" value="1"/>
</dbReference>
<comment type="function">
    <text evidence="5">Methylates the class 1 translation termination release factors RF1/PrfA and RF2/PrfB on the glutamine residue of the universally conserved GGQ motif.</text>
</comment>
<dbReference type="NCBIfam" id="TIGR00536">
    <property type="entry name" value="hemK_fam"/>
    <property type="match status" value="1"/>
</dbReference>
<gene>
    <name evidence="5 8" type="primary">prmC</name>
    <name evidence="8" type="ORF">HMPREF0769_11041</name>
</gene>
<feature type="domain" description="Release factor glutamine methyltransferase N-terminal" evidence="7">
    <location>
        <begin position="8"/>
        <end position="74"/>
    </location>
</feature>
<evidence type="ECO:0000259" key="7">
    <source>
        <dbReference type="Pfam" id="PF17827"/>
    </source>
</evidence>
<keyword evidence="2 5" id="KW-0808">Transferase</keyword>
<comment type="catalytic activity">
    <reaction evidence="4 5">
        <text>L-glutaminyl-[peptide chain release factor] + S-adenosyl-L-methionine = N(5)-methyl-L-glutaminyl-[peptide chain release factor] + S-adenosyl-L-homocysteine + H(+)</text>
        <dbReference type="Rhea" id="RHEA:42896"/>
        <dbReference type="Rhea" id="RHEA-COMP:10271"/>
        <dbReference type="Rhea" id="RHEA-COMP:10272"/>
        <dbReference type="ChEBI" id="CHEBI:15378"/>
        <dbReference type="ChEBI" id="CHEBI:30011"/>
        <dbReference type="ChEBI" id="CHEBI:57856"/>
        <dbReference type="ChEBI" id="CHEBI:59789"/>
        <dbReference type="ChEBI" id="CHEBI:61891"/>
        <dbReference type="EC" id="2.1.1.297"/>
    </reaction>
</comment>
<keyword evidence="3 5" id="KW-0949">S-adenosyl-L-methionine</keyword>
<dbReference type="RefSeq" id="WP_000248730.1">
    <property type="nucleotide sequence ID" value="NZ_CM000952.1"/>
</dbReference>
<organism evidence="8">
    <name type="scientific">Staphylococcus aureus subsp. aureus MN8</name>
    <dbReference type="NCBI Taxonomy" id="548470"/>
    <lineage>
        <taxon>Bacteria</taxon>
        <taxon>Bacillati</taxon>
        <taxon>Bacillota</taxon>
        <taxon>Bacilli</taxon>
        <taxon>Bacillales</taxon>
        <taxon>Staphylococcaceae</taxon>
        <taxon>Staphylococcus</taxon>
    </lineage>
</organism>
<dbReference type="Proteomes" id="UP000003455">
    <property type="component" value="Chromosome"/>
</dbReference>
<evidence type="ECO:0000256" key="5">
    <source>
        <dbReference type="HAMAP-Rule" id="MF_02126"/>
    </source>
</evidence>
<dbReference type="GO" id="GO:0102559">
    <property type="term" value="F:peptide chain release factor N(5)-glutamine methyltransferase activity"/>
    <property type="evidence" value="ECO:0007669"/>
    <property type="project" value="UniProtKB-EC"/>
</dbReference>
<evidence type="ECO:0000256" key="3">
    <source>
        <dbReference type="ARBA" id="ARBA00022691"/>
    </source>
</evidence>
<comment type="caution">
    <text evidence="8">The sequence shown here is derived from an EMBL/GenBank/DDBJ whole genome shotgun (WGS) entry which is preliminary data.</text>
</comment>
<comment type="caution">
    <text evidence="5">Lacks conserved residue(s) required for the propagation of feature annotation.</text>
</comment>
<dbReference type="SUPFAM" id="SSF53335">
    <property type="entry name" value="S-adenosyl-L-methionine-dependent methyltransferases"/>
    <property type="match status" value="1"/>
</dbReference>
<evidence type="ECO:0000313" key="8">
    <source>
        <dbReference type="EMBL" id="EFH95658.1"/>
    </source>
</evidence>
<feature type="binding site" evidence="5">
    <location>
        <position position="140"/>
    </location>
    <ligand>
        <name>S-adenosyl-L-methionine</name>
        <dbReference type="ChEBI" id="CHEBI:59789"/>
    </ligand>
</feature>
<dbReference type="PROSITE" id="PS00092">
    <property type="entry name" value="N6_MTASE"/>
    <property type="match status" value="1"/>
</dbReference>
<dbReference type="GO" id="GO:0032259">
    <property type="term" value="P:methylation"/>
    <property type="evidence" value="ECO:0007669"/>
    <property type="project" value="UniProtKB-KW"/>
</dbReference>
<keyword evidence="1 5" id="KW-0489">Methyltransferase</keyword>
<dbReference type="EC" id="2.1.1.297" evidence="5"/>
<feature type="binding site" evidence="5">
    <location>
        <position position="184"/>
    </location>
    <ligand>
        <name>S-adenosyl-L-methionine</name>
        <dbReference type="ChEBI" id="CHEBI:59789"/>
    </ligand>
</feature>
<dbReference type="InterPro" id="IPR007848">
    <property type="entry name" value="Small_mtfrase_dom"/>
</dbReference>
<dbReference type="AlphaFoldDB" id="A0A0E1XA29"/>
<dbReference type="HAMAP" id="MF_02126">
    <property type="entry name" value="RF_methyltr_PrmC"/>
    <property type="match status" value="1"/>
</dbReference>
<dbReference type="InterPro" id="IPR050320">
    <property type="entry name" value="N5-glutamine_MTase"/>
</dbReference>
<evidence type="ECO:0000259" key="6">
    <source>
        <dbReference type="Pfam" id="PF05175"/>
    </source>
</evidence>
<dbReference type="GO" id="GO:0003676">
    <property type="term" value="F:nucleic acid binding"/>
    <property type="evidence" value="ECO:0007669"/>
    <property type="project" value="InterPro"/>
</dbReference>
<comment type="similarity">
    <text evidence="5">Belongs to the protein N5-glutamine methyltransferase family. PrmC subfamily.</text>
</comment>
<dbReference type="Gene3D" id="3.40.50.150">
    <property type="entry name" value="Vaccinia Virus protein VP39"/>
    <property type="match status" value="1"/>
</dbReference>
<dbReference type="EMBL" id="ACJA02000002">
    <property type="protein sequence ID" value="EFH95658.1"/>
    <property type="molecule type" value="Genomic_DNA"/>
</dbReference>
<dbReference type="CDD" id="cd02440">
    <property type="entry name" value="AdoMet_MTases"/>
    <property type="match status" value="1"/>
</dbReference>
<dbReference type="InterPro" id="IPR019874">
    <property type="entry name" value="RF_methyltr_PrmC"/>
</dbReference>
<feature type="binding site" evidence="5">
    <location>
        <begin position="184"/>
        <end position="187"/>
    </location>
    <ligand>
        <name>substrate</name>
    </ligand>
</feature>
<dbReference type="InterPro" id="IPR004556">
    <property type="entry name" value="HemK-like"/>
</dbReference>
<dbReference type="InterPro" id="IPR029063">
    <property type="entry name" value="SAM-dependent_MTases_sf"/>
</dbReference>
<name>A0A0E1XA29_STAAU</name>
<dbReference type="Gene3D" id="1.10.8.10">
    <property type="entry name" value="DNA helicase RuvA subunit, C-terminal domain"/>
    <property type="match status" value="1"/>
</dbReference>
<evidence type="ECO:0000256" key="4">
    <source>
        <dbReference type="ARBA" id="ARBA00048391"/>
    </source>
</evidence>
<evidence type="ECO:0000256" key="1">
    <source>
        <dbReference type="ARBA" id="ARBA00022603"/>
    </source>
</evidence>
<dbReference type="InterPro" id="IPR040758">
    <property type="entry name" value="PrmC_N"/>
</dbReference>
<proteinExistence type="inferred from homology"/>
<dbReference type="NCBIfam" id="TIGR03534">
    <property type="entry name" value="RF_mod_PrmC"/>
    <property type="match status" value="1"/>
</dbReference>
<sequence length="278" mass="31745">MVNYKEKLDEAIHLTQQKGFEQTRAEWLMLDVFQWTRTDFVVHMHDDMPKAMIMKFDLALQRMLLGEPIQYIVGFASFYGRTFDVNSNCLIPRPETEEVMLHFLQQLEDDATIVDIGTGSGVLAITLKCEKPDLNVIATDISLEAMNMARNNAEKHQSQIQFLTGDALKPLIKEGIKLNGLISNPPYIDEKDMVTMSPTVTRFEPHQALFADNHGYAIYESIIEDLPHVMEKGSPVVFEIGYNQGEALKSIILNKFPDKKIDIIKDINGHDRIVSFKW</sequence>
<evidence type="ECO:0000256" key="2">
    <source>
        <dbReference type="ARBA" id="ARBA00022679"/>
    </source>
</evidence>